<reference evidence="6" key="1">
    <citation type="submission" date="2018-05" db="EMBL/GenBank/DDBJ databases">
        <authorList>
            <person name="Lanie J.A."/>
            <person name="Ng W.-L."/>
            <person name="Kazmierczak K.M."/>
            <person name="Andrzejewski T.M."/>
            <person name="Davidsen T.M."/>
            <person name="Wayne K.J."/>
            <person name="Tettelin H."/>
            <person name="Glass J.I."/>
            <person name="Rusch D."/>
            <person name="Podicherti R."/>
            <person name="Tsui H.-C.T."/>
            <person name="Winkler M.E."/>
        </authorList>
    </citation>
    <scope>NUCLEOTIDE SEQUENCE</scope>
</reference>
<dbReference type="Gene3D" id="3.30.420.140">
    <property type="entry name" value="YqgF/RNase H-like domain"/>
    <property type="match status" value="1"/>
</dbReference>
<dbReference type="InterPro" id="IPR012337">
    <property type="entry name" value="RNaseH-like_sf"/>
</dbReference>
<dbReference type="AlphaFoldDB" id="A0A381NGP3"/>
<dbReference type="GO" id="GO:0016787">
    <property type="term" value="F:hydrolase activity"/>
    <property type="evidence" value="ECO:0007669"/>
    <property type="project" value="UniProtKB-KW"/>
</dbReference>
<sequence>MGKALGIDFGTKRVGLALSDRSNIIASPYRTLNYVSEKDLITQLETVVSENDIEILVLGLPINMKGEDTVQTKKVRNFKEILSTLQIPIVFEDERLSSVSAINSLILQNVKTGHNKPEIDKTAAAIILQQYLDKNSN</sequence>
<dbReference type="PANTHER" id="PTHR33317:SF4">
    <property type="entry name" value="POLYNUCLEOTIDYL TRANSFERASE, RIBONUCLEASE H-LIKE SUPERFAMILY PROTEIN"/>
    <property type="match status" value="1"/>
</dbReference>
<keyword evidence="2" id="KW-0690">Ribosome biogenesis</keyword>
<dbReference type="SMART" id="SM00732">
    <property type="entry name" value="YqgFc"/>
    <property type="match status" value="1"/>
</dbReference>
<name>A0A381NGP3_9ZZZZ</name>
<feature type="domain" description="YqgF/RNase H-like" evidence="5">
    <location>
        <begin position="2"/>
        <end position="101"/>
    </location>
</feature>
<keyword evidence="4" id="KW-0378">Hydrolase</keyword>
<evidence type="ECO:0000256" key="3">
    <source>
        <dbReference type="ARBA" id="ARBA00022722"/>
    </source>
</evidence>
<evidence type="ECO:0000256" key="2">
    <source>
        <dbReference type="ARBA" id="ARBA00022517"/>
    </source>
</evidence>
<dbReference type="InterPro" id="IPR005227">
    <property type="entry name" value="YqgF"/>
</dbReference>
<dbReference type="GO" id="GO:0000967">
    <property type="term" value="P:rRNA 5'-end processing"/>
    <property type="evidence" value="ECO:0007669"/>
    <property type="project" value="TreeGrafter"/>
</dbReference>
<keyword evidence="3" id="KW-0540">Nuclease</keyword>
<dbReference type="SUPFAM" id="SSF53098">
    <property type="entry name" value="Ribonuclease H-like"/>
    <property type="match status" value="1"/>
</dbReference>
<dbReference type="CDD" id="cd16964">
    <property type="entry name" value="YqgF"/>
    <property type="match status" value="1"/>
</dbReference>
<dbReference type="PANTHER" id="PTHR33317">
    <property type="entry name" value="POLYNUCLEOTIDYL TRANSFERASE, RIBONUCLEASE H-LIKE SUPERFAMILY PROTEIN"/>
    <property type="match status" value="1"/>
</dbReference>
<dbReference type="InterPro" id="IPR037027">
    <property type="entry name" value="YqgF/RNaseH-like_dom_sf"/>
</dbReference>
<protein>
    <recommendedName>
        <fullName evidence="5">YqgF/RNase H-like domain-containing protein</fullName>
    </recommendedName>
</protein>
<dbReference type="NCBIfam" id="TIGR00250">
    <property type="entry name" value="RNAse_H_YqgF"/>
    <property type="match status" value="1"/>
</dbReference>
<evidence type="ECO:0000259" key="5">
    <source>
        <dbReference type="SMART" id="SM00732"/>
    </source>
</evidence>
<dbReference type="GO" id="GO:0005829">
    <property type="term" value="C:cytosol"/>
    <property type="evidence" value="ECO:0007669"/>
    <property type="project" value="TreeGrafter"/>
</dbReference>
<dbReference type="EMBL" id="UINC01000347">
    <property type="protein sequence ID" value="SUZ53760.1"/>
    <property type="molecule type" value="Genomic_DNA"/>
</dbReference>
<evidence type="ECO:0000256" key="4">
    <source>
        <dbReference type="ARBA" id="ARBA00022801"/>
    </source>
</evidence>
<evidence type="ECO:0000313" key="6">
    <source>
        <dbReference type="EMBL" id="SUZ53760.1"/>
    </source>
</evidence>
<dbReference type="Pfam" id="PF03652">
    <property type="entry name" value="RuvX"/>
    <property type="match status" value="1"/>
</dbReference>
<dbReference type="HAMAP" id="MF_00651">
    <property type="entry name" value="Nuclease_YqgF"/>
    <property type="match status" value="1"/>
</dbReference>
<keyword evidence="1" id="KW-0963">Cytoplasm</keyword>
<dbReference type="InterPro" id="IPR006641">
    <property type="entry name" value="YqgF/RNaseH-like_dom"/>
</dbReference>
<accession>A0A381NGP3</accession>
<gene>
    <name evidence="6" type="ORF">METZ01_LOCUS6614</name>
</gene>
<dbReference type="GO" id="GO:0004518">
    <property type="term" value="F:nuclease activity"/>
    <property type="evidence" value="ECO:0007669"/>
    <property type="project" value="UniProtKB-KW"/>
</dbReference>
<evidence type="ECO:0000256" key="1">
    <source>
        <dbReference type="ARBA" id="ARBA00022490"/>
    </source>
</evidence>
<organism evidence="6">
    <name type="scientific">marine metagenome</name>
    <dbReference type="NCBI Taxonomy" id="408172"/>
    <lineage>
        <taxon>unclassified sequences</taxon>
        <taxon>metagenomes</taxon>
        <taxon>ecological metagenomes</taxon>
    </lineage>
</organism>
<proteinExistence type="inferred from homology"/>